<evidence type="ECO:0000256" key="1">
    <source>
        <dbReference type="ARBA" id="ARBA00008911"/>
    </source>
</evidence>
<keyword evidence="4" id="KW-0057">Aromatic amino acid biosynthesis</keyword>
<dbReference type="Gene3D" id="3.20.20.70">
    <property type="entry name" value="Aldolase class I"/>
    <property type="match status" value="1"/>
</dbReference>
<dbReference type="KEGG" id="pfer:IRI77_06070"/>
<name>A0A7S7NTQ1_PALFE</name>
<protein>
    <recommendedName>
        <fullName evidence="4">Phospho-2-dehydro-3-deoxyheptonate aldolase</fullName>
        <ecNumber evidence="4">2.5.1.54</ecNumber>
    </recommendedName>
</protein>
<evidence type="ECO:0000256" key="3">
    <source>
        <dbReference type="PIRSR" id="PIRSR602480-1"/>
    </source>
</evidence>
<comment type="pathway">
    <text evidence="4">Metabolic intermediate biosynthesis; chorismate biosynthesis; chorismate from D-erythrose 4-phosphate and phosphoenolpyruvate: step 1/7.</text>
</comment>
<organism evidence="5 6">
    <name type="scientific">Paludibaculum fermentans</name>
    <dbReference type="NCBI Taxonomy" id="1473598"/>
    <lineage>
        <taxon>Bacteria</taxon>
        <taxon>Pseudomonadati</taxon>
        <taxon>Acidobacteriota</taxon>
        <taxon>Terriglobia</taxon>
        <taxon>Bryobacterales</taxon>
        <taxon>Bryobacteraceae</taxon>
        <taxon>Paludibaculum</taxon>
    </lineage>
</organism>
<reference evidence="5 6" key="1">
    <citation type="submission" date="2020-10" db="EMBL/GenBank/DDBJ databases">
        <title>Complete genome sequence of Paludibaculum fermentans P105T, a facultatively anaerobic acidobacterium capable of dissimilatory Fe(III) reduction.</title>
        <authorList>
            <person name="Dedysh S.N."/>
            <person name="Beletsky A.V."/>
            <person name="Kulichevskaya I.S."/>
            <person name="Mardanov A.V."/>
            <person name="Ravin N.V."/>
        </authorList>
    </citation>
    <scope>NUCLEOTIDE SEQUENCE [LARGE SCALE GENOMIC DNA]</scope>
    <source>
        <strain evidence="5 6">P105</strain>
    </source>
</reference>
<evidence type="ECO:0000313" key="5">
    <source>
        <dbReference type="EMBL" id="QOY89516.1"/>
    </source>
</evidence>
<proteinExistence type="inferred from homology"/>
<keyword evidence="3" id="KW-0104">Cadmium</keyword>
<sequence>MHVEMERAMVASRRQWAPDSWSGHSALQQPEYPNLPVLQRALAELSNLPPLVTSWEVVALKEQLARAAAGQCFVLQGGDCAERFADCSSQRIANQLKILIQMSLVLVQGARKPVVRIGRFAGQYAKPRSADYEDVQGVRLPSYRGDLINRPEPTLEARTPDPNLLLRGYERAALTLNFIRALVKGGFADLHHPEYWDLDWTKHSPQAEEYHNLLRSITDSLRFMENILGAPAGGSDRIDFYTSHEALHLGYEQAQTRQVPHRTGWYNLSTHFPWIGIRTIAPDGAHVEYMRGIDNPIGMKVGQATPPDMLLKLMDILDPDREPGRLTLIHRFGAEKIAAGLPPLVEAVTAAGRRVLWICDPMHGNTKSTSSGYKTRDFGEIESELSQAFDIHARLGSHLGGVHIELTGENVTECTGGARGLNEHDLHRAYETEVDPRLNYEQSLELALLVANKLRAESR</sequence>
<keyword evidence="6" id="KW-1185">Reference proteome</keyword>
<dbReference type="EC" id="2.5.1.54" evidence="4"/>
<keyword evidence="3" id="KW-0464">Manganese</keyword>
<dbReference type="GO" id="GO:0009423">
    <property type="term" value="P:chorismate biosynthetic process"/>
    <property type="evidence" value="ECO:0007669"/>
    <property type="project" value="UniProtKB-UniPathway"/>
</dbReference>
<feature type="binding site" evidence="3">
    <location>
        <position position="435"/>
    </location>
    <ligand>
        <name>Mn(2+)</name>
        <dbReference type="ChEBI" id="CHEBI:29035"/>
    </ligand>
</feature>
<comment type="similarity">
    <text evidence="1 4">Belongs to the class-II DAHP synthase family.</text>
</comment>
<keyword evidence="2 4" id="KW-0808">Transferase</keyword>
<dbReference type="NCBIfam" id="TIGR01358">
    <property type="entry name" value="DAHP_synth_II"/>
    <property type="match status" value="1"/>
</dbReference>
<feature type="binding site" evidence="3">
    <location>
        <position position="331"/>
    </location>
    <ligand>
        <name>phosphoenolpyruvate</name>
        <dbReference type="ChEBI" id="CHEBI:58702"/>
    </ligand>
</feature>
<dbReference type="PANTHER" id="PTHR21337">
    <property type="entry name" value="PHOSPHO-2-DEHYDRO-3-DEOXYHEPTONATE ALDOLASE 1, 2"/>
    <property type="match status" value="1"/>
</dbReference>
<dbReference type="AlphaFoldDB" id="A0A7S7NTQ1"/>
<dbReference type="GO" id="GO:0003849">
    <property type="term" value="F:3-deoxy-7-phosphoheptulonate synthase activity"/>
    <property type="evidence" value="ECO:0007669"/>
    <property type="project" value="UniProtKB-EC"/>
</dbReference>
<feature type="binding site" evidence="3">
    <location>
        <position position="405"/>
    </location>
    <ligand>
        <name>Mn(2+)</name>
        <dbReference type="ChEBI" id="CHEBI:29035"/>
    </ligand>
</feature>
<dbReference type="SUPFAM" id="SSF51569">
    <property type="entry name" value="Aldolase"/>
    <property type="match status" value="1"/>
</dbReference>
<feature type="binding site" evidence="3">
    <location>
        <position position="80"/>
    </location>
    <ligand>
        <name>Mn(2+)</name>
        <dbReference type="ChEBI" id="CHEBI:29035"/>
    </ligand>
</feature>
<feature type="binding site" evidence="3">
    <location>
        <position position="363"/>
    </location>
    <ligand>
        <name>Mn(2+)</name>
        <dbReference type="ChEBI" id="CHEBI:29035"/>
    </ligand>
</feature>
<dbReference type="PANTHER" id="PTHR21337:SF0">
    <property type="entry name" value="PHOSPHO-2-DEHYDRO-3-DEOXYHEPTONATE ALDOLASE"/>
    <property type="match status" value="1"/>
</dbReference>
<keyword evidence="4" id="KW-0028">Amino-acid biosynthesis</keyword>
<evidence type="ECO:0000256" key="4">
    <source>
        <dbReference type="RuleBase" id="RU363071"/>
    </source>
</evidence>
<feature type="binding site" evidence="3">
    <location>
        <position position="119"/>
    </location>
    <ligand>
        <name>phosphoenolpyruvate</name>
        <dbReference type="ChEBI" id="CHEBI:58702"/>
    </ligand>
</feature>
<feature type="binding site" evidence="3">
    <location>
        <position position="300"/>
    </location>
    <ligand>
        <name>phosphoenolpyruvate</name>
        <dbReference type="ChEBI" id="CHEBI:58702"/>
    </ligand>
</feature>
<dbReference type="Pfam" id="PF01474">
    <property type="entry name" value="DAHP_synth_2"/>
    <property type="match status" value="1"/>
</dbReference>
<dbReference type="GO" id="GO:0008652">
    <property type="term" value="P:amino acid biosynthetic process"/>
    <property type="evidence" value="ECO:0007669"/>
    <property type="project" value="UniProtKB-KW"/>
</dbReference>
<dbReference type="UniPathway" id="UPA00053">
    <property type="reaction ID" value="UER00084"/>
</dbReference>
<dbReference type="InterPro" id="IPR002480">
    <property type="entry name" value="DAHP_synth_2"/>
</dbReference>
<keyword evidence="3" id="KW-0170">Cobalt</keyword>
<gene>
    <name evidence="5" type="ORF">IRI77_06070</name>
</gene>
<dbReference type="Proteomes" id="UP000593892">
    <property type="component" value="Chromosome"/>
</dbReference>
<dbReference type="GO" id="GO:0009073">
    <property type="term" value="P:aromatic amino acid family biosynthetic process"/>
    <property type="evidence" value="ECO:0007669"/>
    <property type="project" value="UniProtKB-KW"/>
</dbReference>
<evidence type="ECO:0000256" key="2">
    <source>
        <dbReference type="ARBA" id="ARBA00022679"/>
    </source>
</evidence>
<evidence type="ECO:0000313" key="6">
    <source>
        <dbReference type="Proteomes" id="UP000593892"/>
    </source>
</evidence>
<dbReference type="InterPro" id="IPR013785">
    <property type="entry name" value="Aldolase_TIM"/>
</dbReference>
<comment type="catalytic activity">
    <reaction evidence="4">
        <text>D-erythrose 4-phosphate + phosphoenolpyruvate + H2O = 7-phospho-2-dehydro-3-deoxy-D-arabino-heptonate + phosphate</text>
        <dbReference type="Rhea" id="RHEA:14717"/>
        <dbReference type="ChEBI" id="CHEBI:15377"/>
        <dbReference type="ChEBI" id="CHEBI:16897"/>
        <dbReference type="ChEBI" id="CHEBI:43474"/>
        <dbReference type="ChEBI" id="CHEBI:58394"/>
        <dbReference type="ChEBI" id="CHEBI:58702"/>
        <dbReference type="EC" id="2.5.1.54"/>
    </reaction>
</comment>
<dbReference type="EMBL" id="CP063849">
    <property type="protein sequence ID" value="QOY89516.1"/>
    <property type="molecule type" value="Genomic_DNA"/>
</dbReference>
<comment type="cofactor">
    <cofactor evidence="3">
        <name>Mn(2+)</name>
        <dbReference type="ChEBI" id="CHEBI:29035"/>
    </cofactor>
    <cofactor evidence="3">
        <name>Co(2+)</name>
        <dbReference type="ChEBI" id="CHEBI:48828"/>
    </cofactor>
    <cofactor evidence="3">
        <name>Cd(2+)</name>
        <dbReference type="ChEBI" id="CHEBI:48775"/>
    </cofactor>
    <text evidence="3">Binds 1 divalent cation per subunit. The enzyme is active with manganese, cobalt or cadmium ions.</text>
</comment>
<accession>A0A7S7NTQ1</accession>